<feature type="compositionally biased region" description="Low complexity" evidence="1">
    <location>
        <begin position="22"/>
        <end position="39"/>
    </location>
</feature>
<evidence type="ECO:0000256" key="1">
    <source>
        <dbReference type="SAM" id="MobiDB-lite"/>
    </source>
</evidence>
<organism evidence="3 4">
    <name type="scientific">Photobacterium sp. (strain ATCC 43367)</name>
    <dbReference type="NCBI Taxonomy" id="379097"/>
    <lineage>
        <taxon>Bacteria</taxon>
        <taxon>Pseudomonadati</taxon>
        <taxon>Pseudomonadota</taxon>
        <taxon>Gammaproteobacteria</taxon>
        <taxon>Vibrionales</taxon>
        <taxon>Vibrionaceae</taxon>
        <taxon>Vibrio</taxon>
        <taxon>Vibrio oreintalis group</taxon>
    </lineage>
</organism>
<evidence type="ECO:0000313" key="3">
    <source>
        <dbReference type="EMBL" id="KGY08342.1"/>
    </source>
</evidence>
<dbReference type="InterPro" id="IPR018247">
    <property type="entry name" value="EF_Hand_1_Ca_BS"/>
</dbReference>
<comment type="caution">
    <text evidence="3">The sequence shown here is derived from an EMBL/GenBank/DDBJ whole genome shotgun (WGS) entry which is preliminary data.</text>
</comment>
<dbReference type="OrthoDB" id="9815730at2"/>
<dbReference type="STRING" id="379097.SE23_08675"/>
<reference evidence="3 4" key="1">
    <citation type="submission" date="2014-10" db="EMBL/GenBank/DDBJ databases">
        <title>Genome sequencing of Vibrio sinaloensis T08.</title>
        <authorList>
            <person name="Chan K.-G."/>
            <person name="Mohamad N.I."/>
        </authorList>
    </citation>
    <scope>NUCLEOTIDE SEQUENCE [LARGE SCALE GENOMIC DNA]</scope>
    <source>
        <strain evidence="3 4">T08</strain>
    </source>
</reference>
<feature type="chain" id="PRO_5002009951" description="DUF1566 domain-containing protein" evidence="2">
    <location>
        <begin position="21"/>
        <end position="1202"/>
    </location>
</feature>
<evidence type="ECO:0008006" key="5">
    <source>
        <dbReference type="Google" id="ProtNLM"/>
    </source>
</evidence>
<dbReference type="AlphaFoldDB" id="A0A0A5HS01"/>
<keyword evidence="2" id="KW-0732">Signal</keyword>
<feature type="compositionally biased region" description="Basic and acidic residues" evidence="1">
    <location>
        <begin position="975"/>
        <end position="988"/>
    </location>
</feature>
<evidence type="ECO:0000256" key="2">
    <source>
        <dbReference type="SAM" id="SignalP"/>
    </source>
</evidence>
<sequence length="1202" mass="134033">MLFRRIAMTALLGVSLTGCSEGPNTGSDSTSGSGNGTPAPSTPGNPNQPNPGTPPTSGGQTGTAPTPPVAIRDITITGPIPQAIDTDLFEFKVCAATVCDTWRSGVSNGSYEYTFDSSQWPTDQPVILEGWYTGQQVIVSDAQRAGTLASNGTSTSNPLTQRKYFKTELGSLANLVQMDSSGDGVVDESELITLSLDPVTQAFLTVSNHLLASQLSQHADLPVRQRHEVVRRYLSEQSRSSWIYLTEVQRTQISDHMKTTGQHSFRPSYYDSYTLSLTPEQWAAIKGDINTPAERQVVELNIAQLKNIHPVNHGRGMTNWQFRLTTQQLAQARGELVYTQQLVIELASIYQQMFGKEEEKLTLSWSQESALKKHVAIANPGDGEPTIFDTPFELVLNDAWKGSQYEHLGLFDAFDPNSGKGTPVTWTLSGDDIAAIYQRHKQAVAADPDNRHPKYIPLPDRTWPGGGEGMQDLGIKILTSLNARPKEPIWKHYQQQVASTVPTHSEMNLSSEQQLLMRQQRSWGALEYANYFHPLKNSLMGIAPEMHLKISGRFPAELEEAAVEVVLGSRINKSKDEDYYGRQPIGRHEPITLITRDGLRKKSIDYTGNNGFSFTIPLRNIDNNLERCAPGKPDIPNKSFEHNYEYTEDEMNDTLTIHVRDNKTGVVLRSVLGSFCELVELDSDGNDTIEISELERLSVGYISSAQSALLFKTSLSKLGYAGYLYPLTLEDISSRLKALPRQQVEFLAAVFALQVEGRLFGHSIDLVESGDIYMDVLALLDIDMLAEWGMVSSNNQMPDLELLQTRFGAKYAIGEMLTNNLDINVSHITQNMTQLLANSKEDEYYFEFTRPGSWVSVYPVSTLDLTCQMVLDADQILGVRIDGQGENEQGHWVTIGWDEQAGATRYTLGWGESHFEQVADAKHQKETHETRMTITGLAFERLYRIRVQSNIGSPSSLLTYSPKLIHVADTRVTEGTRMDDSHRGRDSDNQCDPLSGKAKNSNNDGLLGARYIKLDEEGTPLVRQDLTYDQRPFACVLDAQTGLVWETKHERKEGDPYSIFDGSNMFVMDPSGMEDVFDGACALSDLNVVSTDPHKCSVANQISWVNGAKRCGLSNWRLPTLQEGYALFDFSESQKMNLDTRYFPNLRFPRMDMSTFHGFWLDAESLDGNKHRALSAVWLDVGYFENTKHNPLLLVSDGYYAE</sequence>
<feature type="compositionally biased region" description="Low complexity" evidence="1">
    <location>
        <begin position="55"/>
        <end position="64"/>
    </location>
</feature>
<dbReference type="RefSeq" id="WP_038191364.1">
    <property type="nucleotide sequence ID" value="NZ_JRWP01000026.1"/>
</dbReference>
<gene>
    <name evidence="3" type="ORF">NM06_12830</name>
</gene>
<dbReference type="Proteomes" id="UP000030451">
    <property type="component" value="Unassembled WGS sequence"/>
</dbReference>
<dbReference type="EMBL" id="JRWP01000026">
    <property type="protein sequence ID" value="KGY08342.1"/>
    <property type="molecule type" value="Genomic_DNA"/>
</dbReference>
<evidence type="ECO:0000313" key="4">
    <source>
        <dbReference type="Proteomes" id="UP000030451"/>
    </source>
</evidence>
<name>A0A0A5HS01_PHOS4</name>
<accession>A0A0A5HS01</accession>
<feature type="signal peptide" evidence="2">
    <location>
        <begin position="1"/>
        <end position="20"/>
    </location>
</feature>
<feature type="region of interest" description="Disordered" evidence="1">
    <location>
        <begin position="975"/>
        <end position="1002"/>
    </location>
</feature>
<dbReference type="PROSITE" id="PS51257">
    <property type="entry name" value="PROKAR_LIPOPROTEIN"/>
    <property type="match status" value="1"/>
</dbReference>
<protein>
    <recommendedName>
        <fullName evidence="5">DUF1566 domain-containing protein</fullName>
    </recommendedName>
</protein>
<dbReference type="PROSITE" id="PS00018">
    <property type="entry name" value="EF_HAND_1"/>
    <property type="match status" value="1"/>
</dbReference>
<feature type="region of interest" description="Disordered" evidence="1">
    <location>
        <begin position="17"/>
        <end position="71"/>
    </location>
</feature>
<feature type="compositionally biased region" description="Pro residues" evidence="1">
    <location>
        <begin position="40"/>
        <end position="54"/>
    </location>
</feature>
<proteinExistence type="predicted"/>